<evidence type="ECO:0000313" key="2">
    <source>
        <dbReference type="EMBL" id="CAP71378.1"/>
    </source>
</evidence>
<dbReference type="KEGG" id="pan:PODANSg7281"/>
<feature type="compositionally biased region" description="Basic and acidic residues" evidence="1">
    <location>
        <begin position="249"/>
        <end position="264"/>
    </location>
</feature>
<dbReference type="HOGENOM" id="CLU_997917_0_0_1"/>
<sequence>MRLYSAQLSQALVSMTKVAGKGLVDRERFPLQTYQGGRYHSPMDSVSAYHQQRPGSFAPGPPISAHNNLDQFHTSLQSPPSPPIRTQNHLNQSYTSPQSLLHSWTCGQNHAVPQIPVQFHESHHTRNDRIFRQASTTNVSGSTRFIPHNKPADSFNHYDAANCLQSLATAAVLQPAGTKSKRKSLEGLESQSKRQRTVLHQTSPAEEKRSVEEITLAEDETSVEEDKLAEDETSVQEDKPAEEETAQTPDKEEKPVEEPIKDEIVCASRTVISIAGFTR</sequence>
<evidence type="ECO:0000313" key="3">
    <source>
        <dbReference type="EMBL" id="CDP30778.1"/>
    </source>
</evidence>
<dbReference type="Proteomes" id="UP000001197">
    <property type="component" value="Chromosome 6"/>
</dbReference>
<feature type="compositionally biased region" description="Polar residues" evidence="1">
    <location>
        <begin position="65"/>
        <end position="90"/>
    </location>
</feature>
<reference evidence="2 4" key="1">
    <citation type="journal article" date="2008" name="Genome Biol.">
        <title>The genome sequence of the model ascomycete fungus Podospora anserina.</title>
        <authorList>
            <person name="Espagne E."/>
            <person name="Lespinet O."/>
            <person name="Malagnac F."/>
            <person name="Da Silva C."/>
            <person name="Jaillon O."/>
            <person name="Porcel B.M."/>
            <person name="Couloux A."/>
            <person name="Aury J.-M."/>
            <person name="Segurens B."/>
            <person name="Poulain J."/>
            <person name="Anthouard V."/>
            <person name="Grossetete S."/>
            <person name="Khalili H."/>
            <person name="Coppin E."/>
            <person name="Dequard-Chablat M."/>
            <person name="Picard M."/>
            <person name="Contamine V."/>
            <person name="Arnaise S."/>
            <person name="Bourdais A."/>
            <person name="Berteaux-Lecellier V."/>
            <person name="Gautheret D."/>
            <person name="de Vries R.P."/>
            <person name="Battaglia E."/>
            <person name="Coutinho P.M."/>
            <person name="Danchin E.G.J."/>
            <person name="Henrissat B."/>
            <person name="El Khoury R."/>
            <person name="Sainsard-Chanet A."/>
            <person name="Boivin A."/>
            <person name="Pinan-Lucarre B."/>
            <person name="Sellem C.H."/>
            <person name="Debuchy R."/>
            <person name="Wincker P."/>
            <person name="Weissenbach J."/>
            <person name="Silar P."/>
        </authorList>
    </citation>
    <scope>NUCLEOTIDE SEQUENCE [LARGE SCALE GENOMIC DNA]</scope>
    <source>
        <strain evidence="4">S / ATCC MYA-4624 / DSM 980 / FGSC 10383</strain>
        <strain evidence="2">S mat+</strain>
    </source>
</reference>
<dbReference type="EMBL" id="FO904941">
    <property type="protein sequence ID" value="CDP30778.1"/>
    <property type="molecule type" value="Genomic_DNA"/>
</dbReference>
<evidence type="ECO:0000313" key="4">
    <source>
        <dbReference type="Proteomes" id="UP000001197"/>
    </source>
</evidence>
<dbReference type="EMBL" id="CU638744">
    <property type="protein sequence ID" value="CAP71378.1"/>
    <property type="molecule type" value="Genomic_DNA"/>
</dbReference>
<feature type="compositionally biased region" description="Acidic residues" evidence="1">
    <location>
        <begin position="215"/>
        <end position="245"/>
    </location>
</feature>
<reference evidence="4" key="3">
    <citation type="journal article" date="2014" name="Genetics">
        <title>Maintaining two mating types: Structure of the mating type locus and its role in heterokaryosis in Podospora anserina.</title>
        <authorList>
            <person name="Grognet P."/>
            <person name="Bidard F."/>
            <person name="Kuchly C."/>
            <person name="Tong L.C.H."/>
            <person name="Coppin E."/>
            <person name="Benkhali J.A."/>
            <person name="Couloux A."/>
            <person name="Wincker P."/>
            <person name="Debuchy R."/>
            <person name="Silar P."/>
        </authorList>
    </citation>
    <scope>GENOME REANNOTATION</scope>
    <source>
        <strain evidence="4">S / ATCC MYA-4624 / DSM 980 / FGSC 10383</strain>
    </source>
</reference>
<evidence type="ECO:0000256" key="1">
    <source>
        <dbReference type="SAM" id="MobiDB-lite"/>
    </source>
</evidence>
<gene>
    <name evidence="2" type="ORF">PODANS_6_2515</name>
</gene>
<protein>
    <submittedName>
        <fullName evidence="2">Podospora anserina S mat+ genomic DNA chromosome 6, supercontig 2</fullName>
    </submittedName>
</protein>
<dbReference type="GeneID" id="6195157"/>
<reference evidence="3" key="4">
    <citation type="submission" date="2015-04" db="EMBL/GenBank/DDBJ databases">
        <title>Maintaining two mating types: Structure of the mating type locus and its role in heterokaryosis in Podospora anserina.</title>
        <authorList>
            <person name="Grognet P."/>
            <person name="Bidard F."/>
            <person name="Kuchly C."/>
            <person name="Chan Ho Tong L."/>
            <person name="Coppin E."/>
            <person name="Ait Benkhali J."/>
            <person name="Couloux A."/>
            <person name="Wincker P."/>
            <person name="Debuchy R."/>
            <person name="Silar P."/>
        </authorList>
    </citation>
    <scope>NUCLEOTIDE SEQUENCE</scope>
</reference>
<keyword evidence="4" id="KW-1185">Reference proteome</keyword>
<dbReference type="AlphaFoldDB" id="B2B2P3"/>
<dbReference type="VEuPathDB" id="FungiDB:PODANS_6_2515"/>
<dbReference type="RefSeq" id="XP_001910244.1">
    <property type="nucleotide sequence ID" value="XM_001910209.1"/>
</dbReference>
<name>B2B2P3_PODAN</name>
<organism evidence="2">
    <name type="scientific">Podospora anserina (strain S / ATCC MYA-4624 / DSM 980 / FGSC 10383)</name>
    <name type="common">Pleurage anserina</name>
    <dbReference type="NCBI Taxonomy" id="515849"/>
    <lineage>
        <taxon>Eukaryota</taxon>
        <taxon>Fungi</taxon>
        <taxon>Dikarya</taxon>
        <taxon>Ascomycota</taxon>
        <taxon>Pezizomycotina</taxon>
        <taxon>Sordariomycetes</taxon>
        <taxon>Sordariomycetidae</taxon>
        <taxon>Sordariales</taxon>
        <taxon>Podosporaceae</taxon>
        <taxon>Podospora</taxon>
        <taxon>Podospora anserina</taxon>
    </lineage>
</organism>
<feature type="region of interest" description="Disordered" evidence="1">
    <location>
        <begin position="175"/>
        <end position="264"/>
    </location>
</feature>
<reference evidence="2" key="2">
    <citation type="submission" date="2008-07" db="EMBL/GenBank/DDBJ databases">
        <authorList>
            <person name="Genoscope - CEA"/>
        </authorList>
    </citation>
    <scope>NUCLEOTIDE SEQUENCE</scope>
    <source>
        <strain evidence="2">S mat+</strain>
    </source>
</reference>
<feature type="region of interest" description="Disordered" evidence="1">
    <location>
        <begin position="52"/>
        <end position="90"/>
    </location>
</feature>
<accession>B2B2P3</accession>
<proteinExistence type="predicted"/>